<dbReference type="InterPro" id="IPR023089">
    <property type="entry name" value="YozE_SAM-like"/>
</dbReference>
<accession>A0A521CT64</accession>
<dbReference type="EMBL" id="WKKG01000001">
    <property type="protein sequence ID" value="MRX66962.1"/>
    <property type="molecule type" value="Genomic_DNA"/>
</dbReference>
<keyword evidence="5" id="KW-1185">Reference proteome</keyword>
<sequence length="193" mass="22329">MKLLEFIKSKLSEDSPIGTLANDIKDSSDFPVDKTEKEILSYLDFQTRMGGTNDIYKSFLKEYKSQAVNDTAENNIEKILDETKILKSERWRYYKEFFSVDKVYLIGNSDNIYKVYCCDSKRKTALLFSLESNSHLNDIGLVEECNIYIGDLTNITSVSNALDSLSNEKYMNDHLINKPKLTELLDFLKRNNK</sequence>
<name>A0A521CT64_9FLAO</name>
<gene>
    <name evidence="2" type="ORF">GJU42_03185</name>
    <name evidence="3" type="ORF">SAMN06265349_102892</name>
</gene>
<dbReference type="AlphaFoldDB" id="A0A521CT64"/>
<dbReference type="Proteomes" id="UP000468990">
    <property type="component" value="Unassembled WGS sequence"/>
</dbReference>
<organism evidence="3 4">
    <name type="scientific">Flavobacterium resistens</name>
    <dbReference type="NCBI Taxonomy" id="443612"/>
    <lineage>
        <taxon>Bacteria</taxon>
        <taxon>Pseudomonadati</taxon>
        <taxon>Bacteroidota</taxon>
        <taxon>Flavobacteriia</taxon>
        <taxon>Flavobacteriales</taxon>
        <taxon>Flavobacteriaceae</taxon>
        <taxon>Flavobacterium</taxon>
    </lineage>
</organism>
<feature type="domain" description="YozE SAM-like" evidence="1">
    <location>
        <begin position="5"/>
        <end position="64"/>
    </location>
</feature>
<dbReference type="OrthoDB" id="1454071at2"/>
<dbReference type="Proteomes" id="UP000317289">
    <property type="component" value="Unassembled WGS sequence"/>
</dbReference>
<dbReference type="Pfam" id="PF06855">
    <property type="entry name" value="YozE_SAM_like"/>
    <property type="match status" value="1"/>
</dbReference>
<reference evidence="3 4" key="1">
    <citation type="submission" date="2017-05" db="EMBL/GenBank/DDBJ databases">
        <authorList>
            <person name="Varghese N."/>
            <person name="Submissions S."/>
        </authorList>
    </citation>
    <scope>NUCLEOTIDE SEQUENCE [LARGE SCALE GENOMIC DNA]</scope>
    <source>
        <strain evidence="3 4">DSM 19382</strain>
    </source>
</reference>
<reference evidence="2 5" key="2">
    <citation type="submission" date="2019-11" db="EMBL/GenBank/DDBJ databases">
        <title>Flavobacterium resistens genome.</title>
        <authorList>
            <person name="Wilson V.M."/>
            <person name="Newman J.D."/>
        </authorList>
    </citation>
    <scope>NUCLEOTIDE SEQUENCE [LARGE SCALE GENOMIC DNA]</scope>
    <source>
        <strain evidence="2 5">DSM 19382</strain>
    </source>
</reference>
<evidence type="ECO:0000313" key="5">
    <source>
        <dbReference type="Proteomes" id="UP000468990"/>
    </source>
</evidence>
<dbReference type="InterPro" id="IPR036806">
    <property type="entry name" value="YozE_SAM-like_sf"/>
</dbReference>
<evidence type="ECO:0000313" key="4">
    <source>
        <dbReference type="Proteomes" id="UP000317289"/>
    </source>
</evidence>
<evidence type="ECO:0000259" key="1">
    <source>
        <dbReference type="Pfam" id="PF06855"/>
    </source>
</evidence>
<evidence type="ECO:0000313" key="3">
    <source>
        <dbReference type="EMBL" id="SMO62669.1"/>
    </source>
</evidence>
<protein>
    <submittedName>
        <fullName evidence="3">YozE SAM-like fold</fullName>
    </submittedName>
</protein>
<dbReference type="Gene3D" id="1.10.150.260">
    <property type="entry name" value="YozE SAM-like"/>
    <property type="match status" value="1"/>
</dbReference>
<dbReference type="SUPFAM" id="SSF140652">
    <property type="entry name" value="YozE-like"/>
    <property type="match status" value="1"/>
</dbReference>
<proteinExistence type="predicted"/>
<evidence type="ECO:0000313" key="2">
    <source>
        <dbReference type="EMBL" id="MRX66962.1"/>
    </source>
</evidence>
<dbReference type="EMBL" id="FXTA01000002">
    <property type="protein sequence ID" value="SMO62669.1"/>
    <property type="molecule type" value="Genomic_DNA"/>
</dbReference>
<dbReference type="RefSeq" id="WP_142450532.1">
    <property type="nucleotide sequence ID" value="NZ_FXTA01000002.1"/>
</dbReference>